<name>F9ERS8_9FUSO</name>
<feature type="transmembrane region" description="Helical" evidence="6">
    <location>
        <begin position="106"/>
        <end position="129"/>
    </location>
</feature>
<accession>F9ERS8</accession>
<feature type="non-terminal residue" evidence="7">
    <location>
        <position position="165"/>
    </location>
</feature>
<evidence type="ECO:0000313" key="7">
    <source>
        <dbReference type="EMBL" id="EGQ76156.1"/>
    </source>
</evidence>
<evidence type="ECO:0000256" key="1">
    <source>
        <dbReference type="ARBA" id="ARBA00004651"/>
    </source>
</evidence>
<organism evidence="7 8">
    <name type="scientific">Fusobacterium animalis ATCC 51191</name>
    <dbReference type="NCBI Taxonomy" id="997347"/>
    <lineage>
        <taxon>Bacteria</taxon>
        <taxon>Fusobacteriati</taxon>
        <taxon>Fusobacteriota</taxon>
        <taxon>Fusobacteriia</taxon>
        <taxon>Fusobacteriales</taxon>
        <taxon>Fusobacteriaceae</taxon>
        <taxon>Fusobacterium</taxon>
    </lineage>
</organism>
<reference evidence="7 8" key="1">
    <citation type="submission" date="2011-05" db="EMBL/GenBank/DDBJ databases">
        <authorList>
            <person name="Muzny D."/>
            <person name="Qin X."/>
            <person name="Deng J."/>
            <person name="Jiang H."/>
            <person name="Liu Y."/>
            <person name="Qu J."/>
            <person name="Song X.-Z."/>
            <person name="Zhang L."/>
            <person name="Thornton R."/>
            <person name="Coyle M."/>
            <person name="Francisco L."/>
            <person name="Jackson L."/>
            <person name="Javaid M."/>
            <person name="Korchina V."/>
            <person name="Kovar C."/>
            <person name="Mata R."/>
            <person name="Mathew T."/>
            <person name="Ngo R."/>
            <person name="Nguyen L."/>
            <person name="Nguyen N."/>
            <person name="Okwuonu G."/>
            <person name="Ongeri F."/>
            <person name="Pham C."/>
            <person name="Simmons D."/>
            <person name="Wilczek-Boney K."/>
            <person name="Hale W."/>
            <person name="Jakkamsetti A."/>
            <person name="Pham P."/>
            <person name="Ruth R."/>
            <person name="San Lucas F."/>
            <person name="Warren J."/>
            <person name="Zhang J."/>
            <person name="Zhao Z."/>
            <person name="Zhou C."/>
            <person name="Zhu D."/>
            <person name="Lee S."/>
            <person name="Bess C."/>
            <person name="Blankenburg K."/>
            <person name="Forbes L."/>
            <person name="Fu Q."/>
            <person name="Gubbala S."/>
            <person name="Hirani K."/>
            <person name="Jayaseelan J.C."/>
            <person name="Lara F."/>
            <person name="Munidasa M."/>
            <person name="Palculict T."/>
            <person name="Patil S."/>
            <person name="Pu L.-L."/>
            <person name="Saada N."/>
            <person name="Tang L."/>
            <person name="Weissenberger G."/>
            <person name="Zhu Y."/>
            <person name="Hemphill L."/>
            <person name="Shang Y."/>
            <person name="Youmans B."/>
            <person name="Ayvaz T."/>
            <person name="Ross M."/>
            <person name="Santibanez J."/>
            <person name="Aqrawi P."/>
            <person name="Gross S."/>
            <person name="Joshi V."/>
            <person name="Fowler G."/>
            <person name="Nazareth L."/>
            <person name="Reid J."/>
            <person name="Worley K."/>
            <person name="Petrosino J."/>
            <person name="Highlander S."/>
            <person name="Gibbs R."/>
        </authorList>
    </citation>
    <scope>NUCLEOTIDE SEQUENCE [LARGE SCALE GENOMIC DNA]</scope>
    <source>
        <strain evidence="7 8">ATCC 51191</strain>
    </source>
</reference>
<protein>
    <submittedName>
        <fullName evidence="7">Membrane protein</fullName>
    </submittedName>
</protein>
<keyword evidence="5 6" id="KW-0472">Membrane</keyword>
<dbReference type="PANTHER" id="PTHR33545:SF5">
    <property type="entry name" value="UPF0750 MEMBRANE PROTEIN YITT"/>
    <property type="match status" value="1"/>
</dbReference>
<dbReference type="PANTHER" id="PTHR33545">
    <property type="entry name" value="UPF0750 MEMBRANE PROTEIN YITT-RELATED"/>
    <property type="match status" value="1"/>
</dbReference>
<feature type="transmembrane region" description="Helical" evidence="6">
    <location>
        <begin position="144"/>
        <end position="164"/>
    </location>
</feature>
<evidence type="ECO:0000256" key="5">
    <source>
        <dbReference type="ARBA" id="ARBA00023136"/>
    </source>
</evidence>
<dbReference type="InterPro" id="IPR051461">
    <property type="entry name" value="UPF0750_membrane"/>
</dbReference>
<feature type="transmembrane region" description="Helical" evidence="6">
    <location>
        <begin position="12"/>
        <end position="29"/>
    </location>
</feature>
<dbReference type="HOGENOM" id="CLU_1622463_0_0_0"/>
<sequence length="165" mass="18087">MSNKYFQIIKEYSIVTLACIVMAFNINYFFLANKLAEGGIAGISLIIHYLTNIDIGYLYFILNIPLIILAYMFIGKDFLIKTLFATLVLTIFLKIFGNFRGPIDDILMAAIFGGGINGIAIGIVFYAGGSTGGTDIIAKIINKYYGIAIGKILLTIDFIILSMVA</sequence>
<keyword evidence="8" id="KW-1185">Reference proteome</keyword>
<dbReference type="InterPro" id="IPR003740">
    <property type="entry name" value="YitT"/>
</dbReference>
<keyword evidence="3 6" id="KW-0812">Transmembrane</keyword>
<dbReference type="AlphaFoldDB" id="F9ERS8"/>
<comment type="caution">
    <text evidence="7">The sequence shown here is derived from an EMBL/GenBank/DDBJ whole genome shotgun (WGS) entry which is preliminary data.</text>
</comment>
<proteinExistence type="predicted"/>
<keyword evidence="4 6" id="KW-1133">Transmembrane helix</keyword>
<evidence type="ECO:0000256" key="4">
    <source>
        <dbReference type="ARBA" id="ARBA00022989"/>
    </source>
</evidence>
<feature type="transmembrane region" description="Helical" evidence="6">
    <location>
        <begin position="57"/>
        <end position="74"/>
    </location>
</feature>
<dbReference type="Pfam" id="PF02588">
    <property type="entry name" value="YitT_membrane"/>
    <property type="match status" value="1"/>
</dbReference>
<feature type="transmembrane region" description="Helical" evidence="6">
    <location>
        <begin position="80"/>
        <end position="99"/>
    </location>
</feature>
<evidence type="ECO:0000313" key="8">
    <source>
        <dbReference type="Proteomes" id="UP000005392"/>
    </source>
</evidence>
<evidence type="ECO:0000256" key="2">
    <source>
        <dbReference type="ARBA" id="ARBA00022475"/>
    </source>
</evidence>
<dbReference type="EMBL" id="AFQD01000648">
    <property type="protein sequence ID" value="EGQ76156.1"/>
    <property type="molecule type" value="Genomic_DNA"/>
</dbReference>
<gene>
    <name evidence="7" type="ORF">HMPREF9094_2633</name>
</gene>
<evidence type="ECO:0000256" key="6">
    <source>
        <dbReference type="SAM" id="Phobius"/>
    </source>
</evidence>
<evidence type="ECO:0000256" key="3">
    <source>
        <dbReference type="ARBA" id="ARBA00022692"/>
    </source>
</evidence>
<keyword evidence="2" id="KW-1003">Cell membrane</keyword>
<comment type="subcellular location">
    <subcellularLocation>
        <location evidence="1">Cell membrane</location>
        <topology evidence="1">Multi-pass membrane protein</topology>
    </subcellularLocation>
</comment>
<dbReference type="GO" id="GO:0005886">
    <property type="term" value="C:plasma membrane"/>
    <property type="evidence" value="ECO:0007669"/>
    <property type="project" value="UniProtKB-SubCell"/>
</dbReference>
<dbReference type="Proteomes" id="UP000005392">
    <property type="component" value="Unassembled WGS sequence"/>
</dbReference>
<dbReference type="STRING" id="76859.RN98_06040"/>